<dbReference type="EMBL" id="JACRUM010000002">
    <property type="protein sequence ID" value="MBC5862892.1"/>
    <property type="molecule type" value="Genomic_DNA"/>
</dbReference>
<dbReference type="CDD" id="cd00146">
    <property type="entry name" value="PKD"/>
    <property type="match status" value="1"/>
</dbReference>
<protein>
    <submittedName>
        <fullName evidence="2">T9SS type B sorting domain-containing protein</fullName>
    </submittedName>
</protein>
<keyword evidence="3" id="KW-1185">Reference proteome</keyword>
<gene>
    <name evidence="2" type="ORF">H8R26_05605</name>
</gene>
<comment type="caution">
    <text evidence="2">The sequence shown here is derived from an EMBL/GenBank/DDBJ whole genome shotgun (WGS) entry which is preliminary data.</text>
</comment>
<name>A0ABR7JEG0_9FLAO</name>
<evidence type="ECO:0000259" key="1">
    <source>
        <dbReference type="PROSITE" id="PS50093"/>
    </source>
</evidence>
<dbReference type="Pfam" id="PF13585">
    <property type="entry name" value="CHU_C"/>
    <property type="match status" value="1"/>
</dbReference>
<dbReference type="PROSITE" id="PS50093">
    <property type="entry name" value="PKD"/>
    <property type="match status" value="1"/>
</dbReference>
<organism evidence="2 3">
    <name type="scientific">Flavobacterium turcicum</name>
    <dbReference type="NCBI Taxonomy" id="2764718"/>
    <lineage>
        <taxon>Bacteria</taxon>
        <taxon>Pseudomonadati</taxon>
        <taxon>Bacteroidota</taxon>
        <taxon>Flavobacteriia</taxon>
        <taxon>Flavobacteriales</taxon>
        <taxon>Flavobacteriaceae</taxon>
        <taxon>Flavobacterium</taxon>
    </lineage>
</organism>
<accession>A0ABR7JEG0</accession>
<proteinExistence type="predicted"/>
<sequence length="1054" mass="117566">MFSCKEEETWGKVFKLSDFGITPNEQFVIKSGQIGIAQSDIGSELYFSVYVVDERFPDIYNSYLEKPLLGSSGTVATKAINGNPEIVQVDFYQPIIVPAGVEKILVVVGKISNYINYLTPEVFVAGTIDDRGESWYKGCNENQLLEPTTDLNIPVPNANFYITVTGETLNPNSLDSVTRLSHNVCDDLVKTDMYGCYGQTFYWARDFYLKDFGISPKEEYTITSGQVAVNGADWGATVKFNIYKIDANFPVSFSETDLIGSSQVINLPPTLSRESQIKQIDFNTAVKVPAGVERILVEVEKGSNPDLGGGSTVAFVAGSVQDTDVSWFRGCNRSPNIGYNQYFSTDDDGILDANFYINVTGNVKNVSNNFEMNFSNICSEFLKEFSVDDASKVASIVWNFGDIASGVNNLSTDLSPFHDFSIDGKFTVTATVTGKDGTVEVLTEIIDVKEPPKAYGITNVSACESVAGSGISKSFDLSMVTEQVLGGQTDKEITFIDGKGNKYKSLPNPFTNTVKDRESITVRVSQRNNLCCYSETTFDLIVNPIPNIAAISDLVVCDNDTDGFGQFNLKPIETLIIGSAANKKVEFYHQNGQKIIASLNAISNLVINQEMITVKVINTDSNCFTESTFNLIVSILPKANPLQEIIGCDDNNDGISEYFDTSNVASDVLGNQIGMLLNYYDSNGNQLPNPLPNPYTNSIPNRETITVRVTNPRTNCYTETLLRLVTSIKPIINQPKTIYACNQGDGFSFFDTSDIENQIITNKSAYIISYKDENGNILPSPLPLNYQNTIAWNQRIIVRVENRSNPLCFSETSFQLIVNELPEINLNKEYNLCDLEISLKIATNPSFDSWEWRYEDNTIVSNSFEVNLERAGKYTLRVAKISNGLSCENSFSFTLVRSTLPKIVEVKIQDISQNNLIEIKTSGDGDFEYSIDGINYQKNNTFNNLSGGIYEVQVRDKKGCGFDKKEIILIDYPKFFTPNDDGYNDYWHIQGIEKFPESITYIYDRYGKFVKKLTFKDFGWDGTLNGEQVFSSDYWFTVEIGNGRNFKGHFSLKR</sequence>
<evidence type="ECO:0000313" key="3">
    <source>
        <dbReference type="Proteomes" id="UP000621670"/>
    </source>
</evidence>
<evidence type="ECO:0000313" key="2">
    <source>
        <dbReference type="EMBL" id="MBC5862892.1"/>
    </source>
</evidence>
<dbReference type="NCBIfam" id="TIGR04131">
    <property type="entry name" value="Bac_Flav_CTERM"/>
    <property type="match status" value="1"/>
</dbReference>
<feature type="domain" description="PKD" evidence="1">
    <location>
        <begin position="385"/>
        <end position="455"/>
    </location>
</feature>
<reference evidence="2 3" key="1">
    <citation type="submission" date="2020-08" db="EMBL/GenBank/DDBJ databases">
        <title>Description of novel Flavobacterium F-400 isolate.</title>
        <authorList>
            <person name="Saticioglu I."/>
            <person name="Duman M."/>
            <person name="Altun S."/>
        </authorList>
    </citation>
    <scope>NUCLEOTIDE SEQUENCE [LARGE SCALE GENOMIC DNA]</scope>
    <source>
        <strain evidence="2 3">F-400</strain>
    </source>
</reference>
<dbReference type="InterPro" id="IPR035986">
    <property type="entry name" value="PKD_dom_sf"/>
</dbReference>
<dbReference type="SUPFAM" id="SSF49299">
    <property type="entry name" value="PKD domain"/>
    <property type="match status" value="1"/>
</dbReference>
<dbReference type="InterPro" id="IPR000601">
    <property type="entry name" value="PKD_dom"/>
</dbReference>
<dbReference type="InterPro" id="IPR013783">
    <property type="entry name" value="Ig-like_fold"/>
</dbReference>
<dbReference type="Proteomes" id="UP000621670">
    <property type="component" value="Unassembled WGS sequence"/>
</dbReference>
<dbReference type="Gene3D" id="2.60.40.10">
    <property type="entry name" value="Immunoglobulins"/>
    <property type="match status" value="1"/>
</dbReference>
<dbReference type="InterPro" id="IPR026341">
    <property type="entry name" value="T9SS_type_B"/>
</dbReference>